<dbReference type="SUPFAM" id="SSF63748">
    <property type="entry name" value="Tudor/PWWP/MBT"/>
    <property type="match status" value="1"/>
</dbReference>
<evidence type="ECO:0000313" key="2">
    <source>
        <dbReference type="EMBL" id="VEL25713.1"/>
    </source>
</evidence>
<organism evidence="2 3">
    <name type="scientific">Protopolystoma xenopodis</name>
    <dbReference type="NCBI Taxonomy" id="117903"/>
    <lineage>
        <taxon>Eukaryota</taxon>
        <taxon>Metazoa</taxon>
        <taxon>Spiralia</taxon>
        <taxon>Lophotrochozoa</taxon>
        <taxon>Platyhelminthes</taxon>
        <taxon>Monogenea</taxon>
        <taxon>Polyopisthocotylea</taxon>
        <taxon>Polystomatidea</taxon>
        <taxon>Polystomatidae</taxon>
        <taxon>Protopolystoma</taxon>
    </lineage>
</organism>
<dbReference type="AlphaFoldDB" id="A0A3S5CPG9"/>
<dbReference type="EMBL" id="CAAALY010075786">
    <property type="protein sequence ID" value="VEL25713.1"/>
    <property type="molecule type" value="Genomic_DNA"/>
</dbReference>
<accession>A0A3S5CPG9</accession>
<proteinExistence type="predicted"/>
<dbReference type="OrthoDB" id="6287633at2759"/>
<dbReference type="Proteomes" id="UP000784294">
    <property type="component" value="Unassembled WGS sequence"/>
</dbReference>
<sequence>MTASPIHQDASSMSVDDESSDESVENRFNLISSSTSGDSDDSESDIGLANGASKSRCLTSCVKSARRVSRRSSSSDAEDKHRGRKKPTSKDLRFTSKKFSTPPWTIGDLVWARPGRPDRLPWWPAIIVKRPKNQRRPSGRKACLQVHRNAETEPSIFRVILLGPPRPRCLLSVSQNRLLEYAGRHAFEEYLRKNIFRASDKIKALRRFAIQPSLQSNWLLARELAESLFHCPRTNRLAHFPWFFDRTWRNFASAPVAKFSKPSDTEVLLRSRRTRSFRSSPKPKTGKHI</sequence>
<comment type="caution">
    <text evidence="2">The sequence shown here is derived from an EMBL/GenBank/DDBJ whole genome shotgun (WGS) entry which is preliminary data.</text>
</comment>
<evidence type="ECO:0000313" key="3">
    <source>
        <dbReference type="Proteomes" id="UP000784294"/>
    </source>
</evidence>
<protein>
    <recommendedName>
        <fullName evidence="4">PWWP domain-containing protein</fullName>
    </recommendedName>
</protein>
<reference evidence="2" key="1">
    <citation type="submission" date="2018-11" db="EMBL/GenBank/DDBJ databases">
        <authorList>
            <consortium name="Pathogen Informatics"/>
        </authorList>
    </citation>
    <scope>NUCLEOTIDE SEQUENCE</scope>
</reference>
<keyword evidence="3" id="KW-1185">Reference proteome</keyword>
<dbReference type="Gene3D" id="2.30.30.140">
    <property type="match status" value="1"/>
</dbReference>
<gene>
    <name evidence="2" type="ORF">PXEA_LOCUS19153</name>
</gene>
<name>A0A3S5CPG9_9PLAT</name>
<feature type="compositionally biased region" description="Polar residues" evidence="1">
    <location>
        <begin position="52"/>
        <end position="62"/>
    </location>
</feature>
<feature type="region of interest" description="Disordered" evidence="1">
    <location>
        <begin position="1"/>
        <end position="96"/>
    </location>
</feature>
<evidence type="ECO:0008006" key="4">
    <source>
        <dbReference type="Google" id="ProtNLM"/>
    </source>
</evidence>
<evidence type="ECO:0000256" key="1">
    <source>
        <dbReference type="SAM" id="MobiDB-lite"/>
    </source>
</evidence>